<feature type="transmembrane region" description="Helical" evidence="9">
    <location>
        <begin position="1199"/>
        <end position="1222"/>
    </location>
</feature>
<keyword evidence="2 9" id="KW-0812">Transmembrane</keyword>
<evidence type="ECO:0000256" key="6">
    <source>
        <dbReference type="ARBA" id="ARBA00023136"/>
    </source>
</evidence>
<feature type="region of interest" description="Disordered" evidence="8">
    <location>
        <begin position="559"/>
        <end position="632"/>
    </location>
</feature>
<dbReference type="InterPro" id="IPR004148">
    <property type="entry name" value="BAR_dom"/>
</dbReference>
<dbReference type="PROSITE" id="PS51778">
    <property type="entry name" value="VAST"/>
    <property type="match status" value="1"/>
</dbReference>
<feature type="compositionally biased region" description="Low complexity" evidence="8">
    <location>
        <begin position="961"/>
        <end position="971"/>
    </location>
</feature>
<evidence type="ECO:0000256" key="7">
    <source>
        <dbReference type="SAM" id="Coils"/>
    </source>
</evidence>
<keyword evidence="13" id="KW-1185">Reference proteome</keyword>
<evidence type="ECO:0000256" key="2">
    <source>
        <dbReference type="ARBA" id="ARBA00022692"/>
    </source>
</evidence>
<evidence type="ECO:0000259" key="11">
    <source>
        <dbReference type="PROSITE" id="PS51778"/>
    </source>
</evidence>
<dbReference type="InterPro" id="IPR001849">
    <property type="entry name" value="PH_domain"/>
</dbReference>
<dbReference type="InterPro" id="IPR027267">
    <property type="entry name" value="AH/BAR_dom_sf"/>
</dbReference>
<dbReference type="OrthoDB" id="10070851at2759"/>
<dbReference type="GO" id="GO:0016020">
    <property type="term" value="C:membrane"/>
    <property type="evidence" value="ECO:0007669"/>
    <property type="project" value="UniProtKB-SubCell"/>
</dbReference>
<dbReference type="GO" id="GO:0046872">
    <property type="term" value="F:metal ion binding"/>
    <property type="evidence" value="ECO:0007669"/>
    <property type="project" value="UniProtKB-KW"/>
</dbReference>
<evidence type="ECO:0000256" key="1">
    <source>
        <dbReference type="ARBA" id="ARBA00004370"/>
    </source>
</evidence>
<protein>
    <submittedName>
        <fullName evidence="12">Uncharacterized protein</fullName>
    </submittedName>
</protein>
<evidence type="ECO:0000256" key="5">
    <source>
        <dbReference type="ARBA" id="ARBA00022989"/>
    </source>
</evidence>
<feature type="coiled-coil region" evidence="7">
    <location>
        <begin position="136"/>
        <end position="163"/>
    </location>
</feature>
<feature type="compositionally biased region" description="Polar residues" evidence="8">
    <location>
        <begin position="576"/>
        <end position="597"/>
    </location>
</feature>
<accession>A0A168NRN1</accession>
<dbReference type="PANTHER" id="PTHR23180">
    <property type="entry name" value="CENTAURIN/ARF"/>
    <property type="match status" value="1"/>
</dbReference>
<feature type="domain" description="PH" evidence="10">
    <location>
        <begin position="361"/>
        <end position="466"/>
    </location>
</feature>
<feature type="domain" description="VASt" evidence="11">
    <location>
        <begin position="993"/>
        <end position="1158"/>
    </location>
</feature>
<dbReference type="Gene3D" id="2.30.29.30">
    <property type="entry name" value="Pleckstrin-homology domain (PH domain)/Phosphotyrosine-binding domain (PTB)"/>
    <property type="match status" value="1"/>
</dbReference>
<dbReference type="OMA" id="SPVWRAN"/>
<feature type="region of interest" description="Disordered" evidence="8">
    <location>
        <begin position="302"/>
        <end position="327"/>
    </location>
</feature>
<dbReference type="InterPro" id="IPR031968">
    <property type="entry name" value="VASt"/>
</dbReference>
<keyword evidence="4" id="KW-0862">Zinc</keyword>
<keyword evidence="7" id="KW-0175">Coiled coil</keyword>
<evidence type="ECO:0000256" key="8">
    <source>
        <dbReference type="SAM" id="MobiDB-lite"/>
    </source>
</evidence>
<dbReference type="Pfam" id="PF00169">
    <property type="entry name" value="PH"/>
    <property type="match status" value="1"/>
</dbReference>
<feature type="compositionally biased region" description="Low complexity" evidence="8">
    <location>
        <begin position="925"/>
        <end position="939"/>
    </location>
</feature>
<keyword evidence="6 9" id="KW-0472">Membrane</keyword>
<evidence type="ECO:0000256" key="4">
    <source>
        <dbReference type="ARBA" id="ARBA00022833"/>
    </source>
</evidence>
<evidence type="ECO:0000313" key="13">
    <source>
        <dbReference type="Proteomes" id="UP000078561"/>
    </source>
</evidence>
<comment type="subcellular location">
    <subcellularLocation>
        <location evidence="1">Membrane</location>
    </subcellularLocation>
</comment>
<name>A0A168NRN1_ABSGL</name>
<dbReference type="InterPro" id="IPR011993">
    <property type="entry name" value="PH-like_dom_sf"/>
</dbReference>
<dbReference type="Gene3D" id="1.20.1270.60">
    <property type="entry name" value="Arfaptin homology (AH) domain/BAR domain"/>
    <property type="match status" value="1"/>
</dbReference>
<dbReference type="Pfam" id="PF16016">
    <property type="entry name" value="VASt"/>
    <property type="match status" value="1"/>
</dbReference>
<feature type="region of interest" description="Disordered" evidence="8">
    <location>
        <begin position="1154"/>
        <end position="1176"/>
    </location>
</feature>
<dbReference type="Proteomes" id="UP000078561">
    <property type="component" value="Unassembled WGS sequence"/>
</dbReference>
<dbReference type="SMART" id="SM00233">
    <property type="entry name" value="PH"/>
    <property type="match status" value="1"/>
</dbReference>
<proteinExistence type="predicted"/>
<dbReference type="GO" id="GO:0005096">
    <property type="term" value="F:GTPase activator activity"/>
    <property type="evidence" value="ECO:0007669"/>
    <property type="project" value="InterPro"/>
</dbReference>
<dbReference type="SUPFAM" id="SSF50729">
    <property type="entry name" value="PH domain-like"/>
    <property type="match status" value="1"/>
</dbReference>
<feature type="compositionally biased region" description="Low complexity" evidence="8">
    <location>
        <begin position="614"/>
        <end position="632"/>
    </location>
</feature>
<dbReference type="PANTHER" id="PTHR23180:SF160">
    <property type="entry name" value="ADP-RIBOSYLATION FACTOR GTPASE-ACTIVATING PROTEIN EFFECTOR PROTEIN 1"/>
    <property type="match status" value="1"/>
</dbReference>
<organism evidence="12">
    <name type="scientific">Absidia glauca</name>
    <name type="common">Pin mould</name>
    <dbReference type="NCBI Taxonomy" id="4829"/>
    <lineage>
        <taxon>Eukaryota</taxon>
        <taxon>Fungi</taxon>
        <taxon>Fungi incertae sedis</taxon>
        <taxon>Mucoromycota</taxon>
        <taxon>Mucoromycotina</taxon>
        <taxon>Mucoromycetes</taxon>
        <taxon>Mucorales</taxon>
        <taxon>Cunninghamellaceae</taxon>
        <taxon>Absidia</taxon>
    </lineage>
</organism>
<dbReference type="InterPro" id="IPR045258">
    <property type="entry name" value="ACAP1/2/3-like"/>
</dbReference>
<dbReference type="EMBL" id="LT553503">
    <property type="protein sequence ID" value="SAM01064.1"/>
    <property type="molecule type" value="Genomic_DNA"/>
</dbReference>
<dbReference type="SUPFAM" id="SSF103657">
    <property type="entry name" value="BAR/IMD domain-like"/>
    <property type="match status" value="1"/>
</dbReference>
<reference evidence="12" key="1">
    <citation type="submission" date="2016-04" db="EMBL/GenBank/DDBJ databases">
        <authorList>
            <person name="Evans L.H."/>
            <person name="Alamgir A."/>
            <person name="Owens N."/>
            <person name="Weber N.D."/>
            <person name="Virtaneva K."/>
            <person name="Barbian K."/>
            <person name="Babar A."/>
            <person name="Rosenke K."/>
        </authorList>
    </citation>
    <scope>NUCLEOTIDE SEQUENCE [LARGE SCALE GENOMIC DNA]</scope>
    <source>
        <strain evidence="12">CBS 101.48</strain>
    </source>
</reference>
<dbReference type="PROSITE" id="PS50003">
    <property type="entry name" value="PH_DOMAIN"/>
    <property type="match status" value="1"/>
</dbReference>
<gene>
    <name evidence="12" type="primary">ABSGL_06801.1 scaffold 8678</name>
</gene>
<dbReference type="STRING" id="4829.A0A168NRN1"/>
<feature type="compositionally biased region" description="Acidic residues" evidence="8">
    <location>
        <begin position="603"/>
        <end position="613"/>
    </location>
</feature>
<evidence type="ECO:0000259" key="10">
    <source>
        <dbReference type="PROSITE" id="PS50003"/>
    </source>
</evidence>
<evidence type="ECO:0000256" key="3">
    <source>
        <dbReference type="ARBA" id="ARBA00022723"/>
    </source>
</evidence>
<evidence type="ECO:0000313" key="12">
    <source>
        <dbReference type="EMBL" id="SAM01064.1"/>
    </source>
</evidence>
<keyword evidence="5 9" id="KW-1133">Transmembrane helix</keyword>
<evidence type="ECO:0000256" key="9">
    <source>
        <dbReference type="SAM" id="Phobius"/>
    </source>
</evidence>
<dbReference type="FunCoup" id="A0A168NRN1">
    <property type="interactions" value="71"/>
</dbReference>
<dbReference type="InParanoid" id="A0A168NRN1"/>
<keyword evidence="3" id="KW-0479">Metal-binding</keyword>
<dbReference type="Pfam" id="PF16746">
    <property type="entry name" value="BAR_3"/>
    <property type="match status" value="1"/>
</dbReference>
<feature type="region of interest" description="Disordered" evidence="8">
    <location>
        <begin position="884"/>
        <end position="989"/>
    </location>
</feature>
<dbReference type="GO" id="GO:0005737">
    <property type="term" value="C:cytoplasm"/>
    <property type="evidence" value="ECO:0007669"/>
    <property type="project" value="InterPro"/>
</dbReference>
<sequence length="1348" mass="151050">MTTTQPEGPPPILVSHPINLLTLQDVILDSPAFRSNIDQVAEQADLFEKWLEGFVRVLKQYIDSLSKTNTQTGLLCKQLVPNNKDYEFICNSQVAAMVINSFTSSLQSILNAKMKLVNDLDETLLQPLQSLLKTDMKDFKDMRRSFEKTLDKYENHLSRYSNLSKQKEPSALREDAFQLFDIQKAYTRASGTYFMQLITLKSKVEHLLVDCFSGGLSDHIDYLDQSLHAQTSTRTMIPGWRQWMEESRSTCTYQLARIQESTQALEEIYIRHIRPHRSLKRYSTSNNDKLVAITNSSTIDLLSDEGNDLPESPDHIPKMGSSTSLPTSASLEDLHASSRLVRSSSSSSSTSNSSLTGQTSRHVKQGYLFSRIVVGKPSRYSWVRRWFFLKDGWFGQYVVSTVNKIKGTMTICDRIPINSSCECRIFTDIDRRFCFEIIGSEKSFFLQSETEQDMQQWLWTIERAKEFYTKEHPATTTDESKIPHALLSPKATMSIRKPLNDQSQVLVSMSASPPLIPSPLTTQSAATSAKPKPNLLTSEYLANDLSITSVLTSMMIRESMRPNTSSPESIDKANTADDSPSDIQSTHSTSGDESTQRNQQHNDDEEGNQEQDQESSSSTRRQGSTSTSTSWSMPWLMSGINAFSSTSIDSDSHQEPQTLVVWPDKMESDAPKVTLENYSEDLVTGQRELRRYFACVPTDEIVLDVFAASLYRQPKSNATDSARDKPQQTFTDHGNGFSGTIYMTQKSLWFYSCRMMTCLNAAVIPFSSIKAIRLEKVLSGNSQGMLLYIDTKPNSSNTYCFGLWLDYAELIAERLRVVTENAKRTEKLDDQALFDIIHCTTIGKIRSKTPTSQVIAISTSNAAVSPITVQAQSRTTTAATAAVETQAAHDQHARAATPSPPSSLSDGPSAGRLYVERQQHNASPAAGALTAAMEAANEAQSRKAKKSNASSKSEDDDLDDNSTSNYTNDDQSITEEGPPPATAPVSCDCDDHLEKTEADLEMPTSAHALYTILSGISCWEQLNKEKGNSVPSASKWQQGEAGFVERVLKYTMPNPMVKGTADVIETQQILKKQDKLCYVIKITTLTPTLPYSDSFVPMIKLCITYNTPTTCRLVCSIGVKWLKSIMMKGMVNRAALKGMNETISALTPILEQQAVSSSKPRRSSKAQKGKEKVPTAVEKEIPALPQEQPQKETIIHGNWNVLGMPVWTLLLATLFLLLLTVYPIGWSNWITPTSSNQNKLSWRAVHLTDLDPLVNGKETMLERQNSRGDYRWFNIRHRLSAAELTFTREQLAVIRYELLAAFKMLNGMERRLMESEYWNWLLDQQLRCDTLDDSTLFCNEIATELEQI</sequence>